<sequence length="40" mass="4433">MGIASETPEEAPRDSRKKIGGHGKLVLGSRRIPKVARRYD</sequence>
<evidence type="ECO:0000256" key="1">
    <source>
        <dbReference type="SAM" id="MobiDB-lite"/>
    </source>
</evidence>
<proteinExistence type="predicted"/>
<reference evidence="2 3" key="1">
    <citation type="journal article" date="2013" name="PLoS Genet.">
        <title>The genome and development-dependent transcriptomes of Pyronema confluens: a window into fungal evolution.</title>
        <authorList>
            <person name="Traeger S."/>
            <person name="Altegoer F."/>
            <person name="Freitag M."/>
            <person name="Gabaldon T."/>
            <person name="Kempken F."/>
            <person name="Kumar A."/>
            <person name="Marcet-Houben M."/>
            <person name="Poggeler S."/>
            <person name="Stajich J.E."/>
            <person name="Nowrousian M."/>
        </authorList>
    </citation>
    <scope>NUCLEOTIDE SEQUENCE [LARGE SCALE GENOMIC DNA]</scope>
    <source>
        <strain evidence="3">CBS 100304</strain>
        <tissue evidence="2">Vegetative mycelium</tissue>
    </source>
</reference>
<dbReference type="Proteomes" id="UP000018144">
    <property type="component" value="Unassembled WGS sequence"/>
</dbReference>
<feature type="region of interest" description="Disordered" evidence="1">
    <location>
        <begin position="1"/>
        <end position="29"/>
    </location>
</feature>
<keyword evidence="3" id="KW-1185">Reference proteome</keyword>
<evidence type="ECO:0000313" key="3">
    <source>
        <dbReference type="Proteomes" id="UP000018144"/>
    </source>
</evidence>
<dbReference type="AlphaFoldDB" id="U4LAM3"/>
<organism evidence="2 3">
    <name type="scientific">Pyronema omphalodes (strain CBS 100304)</name>
    <name type="common">Pyronema confluens</name>
    <dbReference type="NCBI Taxonomy" id="1076935"/>
    <lineage>
        <taxon>Eukaryota</taxon>
        <taxon>Fungi</taxon>
        <taxon>Dikarya</taxon>
        <taxon>Ascomycota</taxon>
        <taxon>Pezizomycotina</taxon>
        <taxon>Pezizomycetes</taxon>
        <taxon>Pezizales</taxon>
        <taxon>Pyronemataceae</taxon>
        <taxon>Pyronema</taxon>
    </lineage>
</organism>
<gene>
    <name evidence="2" type="ORF">PCON_03121</name>
</gene>
<name>U4LAM3_PYROM</name>
<protein>
    <submittedName>
        <fullName evidence="2">Uncharacterized protein</fullName>
    </submittedName>
</protein>
<evidence type="ECO:0000313" key="2">
    <source>
        <dbReference type="EMBL" id="CCX16478.1"/>
    </source>
</evidence>
<dbReference type="EMBL" id="HF936418">
    <property type="protein sequence ID" value="CCX16478.1"/>
    <property type="molecule type" value="Genomic_DNA"/>
</dbReference>
<accession>U4LAM3</accession>